<evidence type="ECO:0000313" key="4">
    <source>
        <dbReference type="Proteomes" id="UP000218209"/>
    </source>
</evidence>
<dbReference type="Pfam" id="PF00080">
    <property type="entry name" value="Sod_Cu"/>
    <property type="match status" value="1"/>
</dbReference>
<dbReference type="EMBL" id="KV919050">
    <property type="protein sequence ID" value="OSX72595.1"/>
    <property type="molecule type" value="Genomic_DNA"/>
</dbReference>
<keyword evidence="1" id="KW-0732">Signal</keyword>
<evidence type="ECO:0000313" key="3">
    <source>
        <dbReference type="EMBL" id="OSX72595.1"/>
    </source>
</evidence>
<evidence type="ECO:0000256" key="1">
    <source>
        <dbReference type="SAM" id="SignalP"/>
    </source>
</evidence>
<dbReference type="InterPro" id="IPR024134">
    <property type="entry name" value="SOD_Cu/Zn_/chaperone"/>
</dbReference>
<dbReference type="PRINTS" id="PR00068">
    <property type="entry name" value="CUZNDISMTASE"/>
</dbReference>
<feature type="chain" id="PRO_5010859813" description="Superoxide dismutase copper/zinc binding domain-containing protein" evidence="1">
    <location>
        <begin position="25"/>
        <end position="186"/>
    </location>
</feature>
<feature type="domain" description="Superoxide dismutase copper/zinc binding" evidence="2">
    <location>
        <begin position="45"/>
        <end position="177"/>
    </location>
</feature>
<dbReference type="Gene3D" id="2.60.40.200">
    <property type="entry name" value="Superoxide dismutase, copper/zinc binding domain"/>
    <property type="match status" value="1"/>
</dbReference>
<dbReference type="InterPro" id="IPR036423">
    <property type="entry name" value="SOD-like_Cu/Zn_dom_sf"/>
</dbReference>
<organism evidence="3 4">
    <name type="scientific">Porphyra umbilicalis</name>
    <name type="common">Purple laver</name>
    <name type="synonym">Red alga</name>
    <dbReference type="NCBI Taxonomy" id="2786"/>
    <lineage>
        <taxon>Eukaryota</taxon>
        <taxon>Rhodophyta</taxon>
        <taxon>Bangiophyceae</taxon>
        <taxon>Bangiales</taxon>
        <taxon>Bangiaceae</taxon>
        <taxon>Porphyra</taxon>
    </lineage>
</organism>
<dbReference type="OrthoDB" id="2015551at2759"/>
<keyword evidence="4" id="KW-1185">Reference proteome</keyword>
<evidence type="ECO:0000259" key="2">
    <source>
        <dbReference type="Pfam" id="PF00080"/>
    </source>
</evidence>
<dbReference type="PANTHER" id="PTHR10003">
    <property type="entry name" value="SUPEROXIDE DISMUTASE CU-ZN -RELATED"/>
    <property type="match status" value="1"/>
</dbReference>
<dbReference type="GO" id="GO:0006801">
    <property type="term" value="P:superoxide metabolic process"/>
    <property type="evidence" value="ECO:0007669"/>
    <property type="project" value="InterPro"/>
</dbReference>
<dbReference type="GO" id="GO:0005507">
    <property type="term" value="F:copper ion binding"/>
    <property type="evidence" value="ECO:0007669"/>
    <property type="project" value="InterPro"/>
</dbReference>
<dbReference type="InterPro" id="IPR001424">
    <property type="entry name" value="SOD_Cu_Zn_dom"/>
</dbReference>
<dbReference type="SUPFAM" id="SSF49329">
    <property type="entry name" value="Cu,Zn superoxide dismutase-like"/>
    <property type="match status" value="1"/>
</dbReference>
<reference evidence="3 4" key="1">
    <citation type="submission" date="2017-03" db="EMBL/GenBank/DDBJ databases">
        <title>WGS assembly of Porphyra umbilicalis.</title>
        <authorList>
            <person name="Brawley S.H."/>
            <person name="Blouin N.A."/>
            <person name="Ficko-Blean E."/>
            <person name="Wheeler G.L."/>
            <person name="Lohr M."/>
            <person name="Goodson H.V."/>
            <person name="Jenkins J.W."/>
            <person name="Blaby-Haas C.E."/>
            <person name="Helliwell K.E."/>
            <person name="Chan C."/>
            <person name="Marriage T."/>
            <person name="Bhattacharya D."/>
            <person name="Klein A.S."/>
            <person name="Badis Y."/>
            <person name="Brodie J."/>
            <person name="Cao Y."/>
            <person name="Collen J."/>
            <person name="Dittami S.M."/>
            <person name="Gachon C.M."/>
            <person name="Green B.R."/>
            <person name="Karpowicz S."/>
            <person name="Kim J.W."/>
            <person name="Kudahl U."/>
            <person name="Lin S."/>
            <person name="Michel G."/>
            <person name="Mittag M."/>
            <person name="Olson B.J."/>
            <person name="Pangilinan J."/>
            <person name="Peng Y."/>
            <person name="Qiu H."/>
            <person name="Shu S."/>
            <person name="Singer J.T."/>
            <person name="Smith A.G."/>
            <person name="Sprecher B.N."/>
            <person name="Wagner V."/>
            <person name="Wang W."/>
            <person name="Wang Z.-Y."/>
            <person name="Yan J."/>
            <person name="Yarish C."/>
            <person name="Zoeuner-Riek S."/>
            <person name="Zhuang Y."/>
            <person name="Zou Y."/>
            <person name="Lindquist E.A."/>
            <person name="Grimwood J."/>
            <person name="Barry K."/>
            <person name="Rokhsar D.S."/>
            <person name="Schmutz J."/>
            <person name="Stiller J.W."/>
            <person name="Grossman A.R."/>
            <person name="Prochnik S.E."/>
        </authorList>
    </citation>
    <scope>NUCLEOTIDE SEQUENCE [LARGE SCALE GENOMIC DNA]</scope>
    <source>
        <strain evidence="3">4086291</strain>
    </source>
</reference>
<accession>A0A1X6NVK6</accession>
<feature type="signal peptide" evidence="1">
    <location>
        <begin position="1"/>
        <end position="24"/>
    </location>
</feature>
<dbReference type="Proteomes" id="UP000218209">
    <property type="component" value="Unassembled WGS sequence"/>
</dbReference>
<dbReference type="AlphaFoldDB" id="A0A1X6NVK6"/>
<protein>
    <recommendedName>
        <fullName evidence="2">Superoxide dismutase copper/zinc binding domain-containing protein</fullName>
    </recommendedName>
</protein>
<name>A0A1X6NVK6_PORUM</name>
<gene>
    <name evidence="3" type="ORF">BU14_0419s0001</name>
</gene>
<sequence length="186" mass="18745">MLARLAAALGAIVVVALSAAPADADCPKPKPSLICVLAPTAGNSVHGTITVSPARHRDGTKGVLINANITGLLPPRTVHGWHVHEFGDVSADNGKATGGHYNPKGVVHGLPGGTVRHQGDIGNLPASDDAGSVVVQGHWVPKLRAKKVLGRALIIHALTDDGGQPTGNAGARLAQCVLGVAGPAKD</sequence>
<proteinExistence type="predicted"/>